<dbReference type="PANTHER" id="PTHR38097:SF2">
    <property type="entry name" value="DNA-BINDING PROTEIN STPA"/>
    <property type="match status" value="1"/>
</dbReference>
<evidence type="ECO:0000256" key="3">
    <source>
        <dbReference type="ARBA" id="ARBA00022490"/>
    </source>
</evidence>
<protein>
    <submittedName>
        <fullName evidence="7">H-NS histone family protein</fullName>
    </submittedName>
</protein>
<dbReference type="Gene3D" id="4.10.430.10">
    <property type="entry name" value="Histone-like protein H-NS, C-terminal domain"/>
    <property type="match status" value="1"/>
</dbReference>
<keyword evidence="4" id="KW-0238">DNA-binding</keyword>
<dbReference type="Proteomes" id="UP001620409">
    <property type="component" value="Unassembled WGS sequence"/>
</dbReference>
<accession>A0ABW8II48</accession>
<evidence type="ECO:0000259" key="6">
    <source>
        <dbReference type="SMART" id="SM00528"/>
    </source>
</evidence>
<dbReference type="RefSeq" id="WP_380010206.1">
    <property type="nucleotide sequence ID" value="NZ_JADIKI010000022.1"/>
</dbReference>
<keyword evidence="8" id="KW-1185">Reference proteome</keyword>
<dbReference type="SUPFAM" id="SSF81273">
    <property type="entry name" value="H-NS histone-like proteins"/>
    <property type="match status" value="1"/>
</dbReference>
<evidence type="ECO:0000313" key="7">
    <source>
        <dbReference type="EMBL" id="MFK2854882.1"/>
    </source>
</evidence>
<feature type="region of interest" description="Disordered" evidence="5">
    <location>
        <begin position="50"/>
        <end position="92"/>
    </location>
</feature>
<reference evidence="7 8" key="1">
    <citation type="submission" date="2020-10" db="EMBL/GenBank/DDBJ databases">
        <title>Phylogeny of dyella-like bacteria.</title>
        <authorList>
            <person name="Fu J."/>
        </authorList>
    </citation>
    <scope>NUCLEOTIDE SEQUENCE [LARGE SCALE GENOMIC DNA]</scope>
    <source>
        <strain evidence="7 8">DHG40</strain>
    </source>
</reference>
<proteinExistence type="inferred from homology"/>
<evidence type="ECO:0000256" key="1">
    <source>
        <dbReference type="ARBA" id="ARBA00004453"/>
    </source>
</evidence>
<keyword evidence="3" id="KW-0963">Cytoplasm</keyword>
<gene>
    <name evidence="7" type="ORF">ISP18_09800</name>
</gene>
<comment type="similarity">
    <text evidence="2">Belongs to the histone-like protein H-NS family.</text>
</comment>
<dbReference type="InterPro" id="IPR037150">
    <property type="entry name" value="H-NS_C_dom_sf"/>
</dbReference>
<dbReference type="EMBL" id="JADIKI010000022">
    <property type="protein sequence ID" value="MFK2854882.1"/>
    <property type="molecule type" value="Genomic_DNA"/>
</dbReference>
<name>A0ABW8II48_9GAMM</name>
<dbReference type="PANTHER" id="PTHR38097">
    <property type="match status" value="1"/>
</dbReference>
<sequence length="133" mass="14122">MAVDLKSLSPKELQALIANAESQMQAAQASQIQTVREKIDAILQSSGLTLDEVYPGHGTGKRGPKGPRGGKGSVAPKYRNPENPSETWTGRGRSPLWFTAALKKRGVTAESLLIGGASKATKKVAKKAAKKNR</sequence>
<evidence type="ECO:0000256" key="2">
    <source>
        <dbReference type="ARBA" id="ARBA00010610"/>
    </source>
</evidence>
<dbReference type="InterPro" id="IPR027444">
    <property type="entry name" value="H-NS_C_dom"/>
</dbReference>
<comment type="caution">
    <text evidence="7">The sequence shown here is derived from an EMBL/GenBank/DDBJ whole genome shotgun (WGS) entry which is preliminary data.</text>
</comment>
<dbReference type="SMART" id="SM00528">
    <property type="entry name" value="HNS"/>
    <property type="match status" value="1"/>
</dbReference>
<evidence type="ECO:0000313" key="8">
    <source>
        <dbReference type="Proteomes" id="UP001620409"/>
    </source>
</evidence>
<feature type="domain" description="DNA-binding protein H-NS-like C-terminal" evidence="6">
    <location>
        <begin position="68"/>
        <end position="114"/>
    </location>
</feature>
<dbReference type="Pfam" id="PF00816">
    <property type="entry name" value="Histone_HNS"/>
    <property type="match status" value="1"/>
</dbReference>
<organism evidence="7 8">
    <name type="scientific">Dyella humi</name>
    <dbReference type="NCBI Taxonomy" id="1770547"/>
    <lineage>
        <taxon>Bacteria</taxon>
        <taxon>Pseudomonadati</taxon>
        <taxon>Pseudomonadota</taxon>
        <taxon>Gammaproteobacteria</taxon>
        <taxon>Lysobacterales</taxon>
        <taxon>Rhodanobacteraceae</taxon>
        <taxon>Dyella</taxon>
    </lineage>
</organism>
<comment type="subcellular location">
    <subcellularLocation>
        <location evidence="1">Cytoplasm</location>
        <location evidence="1">Nucleoid</location>
    </subcellularLocation>
</comment>
<evidence type="ECO:0000256" key="4">
    <source>
        <dbReference type="ARBA" id="ARBA00023125"/>
    </source>
</evidence>
<evidence type="ECO:0000256" key="5">
    <source>
        <dbReference type="SAM" id="MobiDB-lite"/>
    </source>
</evidence>